<organism evidence="3 5">
    <name type="scientific">Vanilla planifolia</name>
    <name type="common">Vanilla</name>
    <dbReference type="NCBI Taxonomy" id="51239"/>
    <lineage>
        <taxon>Eukaryota</taxon>
        <taxon>Viridiplantae</taxon>
        <taxon>Streptophyta</taxon>
        <taxon>Embryophyta</taxon>
        <taxon>Tracheophyta</taxon>
        <taxon>Spermatophyta</taxon>
        <taxon>Magnoliopsida</taxon>
        <taxon>Liliopsida</taxon>
        <taxon>Asparagales</taxon>
        <taxon>Orchidaceae</taxon>
        <taxon>Vanilloideae</taxon>
        <taxon>Vanilleae</taxon>
        <taxon>Vanilla</taxon>
    </lineage>
</organism>
<gene>
    <name evidence="3" type="ORF">HPP92_023525</name>
    <name evidence="2" type="ORF">HPP92_023801</name>
</gene>
<reference evidence="4 5" key="1">
    <citation type="journal article" date="2020" name="Nat. Food">
        <title>A phased Vanilla planifolia genome enables genetic improvement of flavour and production.</title>
        <authorList>
            <person name="Hasing T."/>
            <person name="Tang H."/>
            <person name="Brym M."/>
            <person name="Khazi F."/>
            <person name="Huang T."/>
            <person name="Chambers A.H."/>
        </authorList>
    </citation>
    <scope>NUCLEOTIDE SEQUENCE [LARGE SCALE GENOMIC DNA]</scope>
    <source>
        <tissue evidence="3">Leaf</tissue>
    </source>
</reference>
<feature type="compositionally biased region" description="Low complexity" evidence="1">
    <location>
        <begin position="22"/>
        <end position="32"/>
    </location>
</feature>
<evidence type="ECO:0000313" key="4">
    <source>
        <dbReference type="Proteomes" id="UP000636800"/>
    </source>
</evidence>
<comment type="caution">
    <text evidence="3">The sequence shown here is derived from an EMBL/GenBank/DDBJ whole genome shotgun (WGS) entry which is preliminary data.</text>
</comment>
<dbReference type="InterPro" id="IPR036770">
    <property type="entry name" value="Ankyrin_rpt-contain_sf"/>
</dbReference>
<dbReference type="EMBL" id="JADCNM010000013">
    <property type="protein sequence ID" value="KAG0455737.1"/>
    <property type="molecule type" value="Genomic_DNA"/>
</dbReference>
<evidence type="ECO:0000256" key="1">
    <source>
        <dbReference type="SAM" id="MobiDB-lite"/>
    </source>
</evidence>
<dbReference type="Proteomes" id="UP000639772">
    <property type="component" value="Chromosome 13"/>
</dbReference>
<feature type="region of interest" description="Disordered" evidence="1">
    <location>
        <begin position="1"/>
        <end position="35"/>
    </location>
</feature>
<dbReference type="OrthoDB" id="539213at2759"/>
<feature type="compositionally biased region" description="Polar residues" evidence="1">
    <location>
        <begin position="80"/>
        <end position="89"/>
    </location>
</feature>
<protein>
    <submittedName>
        <fullName evidence="3">Uncharacterized protein</fullName>
    </submittedName>
</protein>
<dbReference type="AlphaFoldDB" id="A0A835UBR0"/>
<proteinExistence type="predicted"/>
<evidence type="ECO:0000313" key="3">
    <source>
        <dbReference type="EMBL" id="KAG0455737.1"/>
    </source>
</evidence>
<dbReference type="Gene3D" id="1.25.40.20">
    <property type="entry name" value="Ankyrin repeat-containing domain"/>
    <property type="match status" value="1"/>
</dbReference>
<keyword evidence="4" id="KW-1185">Reference proteome</keyword>
<dbReference type="Proteomes" id="UP000636800">
    <property type="component" value="Chromosome 13"/>
</dbReference>
<feature type="region of interest" description="Disordered" evidence="1">
    <location>
        <begin position="66"/>
        <end position="89"/>
    </location>
</feature>
<sequence length="89" mass="9452">MVSEIEVVEEVDRREVTRSGIASSSAAESPAAAEEEALRNDVYTAAAYGDLEKLQRLVETEGCSVTEPDGGAWRGDVNAVDNTGQTALH</sequence>
<evidence type="ECO:0000313" key="5">
    <source>
        <dbReference type="Proteomes" id="UP000639772"/>
    </source>
</evidence>
<name>A0A835UBR0_VANPL</name>
<dbReference type="EMBL" id="JADCNL010000013">
    <property type="protein sequence ID" value="KAG0454509.1"/>
    <property type="molecule type" value="Genomic_DNA"/>
</dbReference>
<accession>A0A835UBR0</accession>
<evidence type="ECO:0000313" key="2">
    <source>
        <dbReference type="EMBL" id="KAG0454509.1"/>
    </source>
</evidence>